<keyword evidence="3" id="KW-1185">Reference proteome</keyword>
<evidence type="ECO:0000259" key="1">
    <source>
        <dbReference type="PROSITE" id="PS50994"/>
    </source>
</evidence>
<evidence type="ECO:0000313" key="3">
    <source>
        <dbReference type="Proteomes" id="UP000198688"/>
    </source>
</evidence>
<dbReference type="AlphaFoldDB" id="A0A1H2DCX7"/>
<protein>
    <submittedName>
        <fullName evidence="2">Integrase core domain-containing protein</fullName>
    </submittedName>
</protein>
<dbReference type="InterPro" id="IPR001584">
    <property type="entry name" value="Integrase_cat-core"/>
</dbReference>
<dbReference type="OrthoDB" id="1551204at2"/>
<accession>A0A1H2DCX7</accession>
<dbReference type="GO" id="GO:0015074">
    <property type="term" value="P:DNA integration"/>
    <property type="evidence" value="ECO:0007669"/>
    <property type="project" value="InterPro"/>
</dbReference>
<organism evidence="2 3">
    <name type="scientific">Actinoplanes derwentensis</name>
    <dbReference type="NCBI Taxonomy" id="113562"/>
    <lineage>
        <taxon>Bacteria</taxon>
        <taxon>Bacillati</taxon>
        <taxon>Actinomycetota</taxon>
        <taxon>Actinomycetes</taxon>
        <taxon>Micromonosporales</taxon>
        <taxon>Micromonosporaceae</taxon>
        <taxon>Actinoplanes</taxon>
    </lineage>
</organism>
<proteinExistence type="predicted"/>
<gene>
    <name evidence="2" type="ORF">SAMN04489716_9277</name>
</gene>
<dbReference type="STRING" id="113562.SAMN04489716_9277"/>
<reference evidence="2 3" key="1">
    <citation type="submission" date="2016-10" db="EMBL/GenBank/DDBJ databases">
        <authorList>
            <person name="de Groot N.N."/>
        </authorList>
    </citation>
    <scope>NUCLEOTIDE SEQUENCE [LARGE SCALE GENOMIC DNA]</scope>
    <source>
        <strain evidence="2 3">DSM 43941</strain>
    </source>
</reference>
<dbReference type="InterPro" id="IPR012337">
    <property type="entry name" value="RNaseH-like_sf"/>
</dbReference>
<evidence type="ECO:0000313" key="2">
    <source>
        <dbReference type="EMBL" id="SDT80605.1"/>
    </source>
</evidence>
<dbReference type="EMBL" id="LT629758">
    <property type="protein sequence ID" value="SDT80605.1"/>
    <property type="molecule type" value="Genomic_DNA"/>
</dbReference>
<dbReference type="Gene3D" id="3.30.420.10">
    <property type="entry name" value="Ribonuclease H-like superfamily/Ribonuclease H"/>
    <property type="match status" value="1"/>
</dbReference>
<sequence>MLFRLACLGVANALALLRLLPMSDRDKDAEILVLRHQIKVLERQLGGDRVRFPSADRAWLAALLHPLSRPVLHRLRLLVRPDTVLRWHRDLIARRHARESRPRRAGRPRTIRSIRALVLRLARENSGWGYRRIHGELLVLGVKVAASTVWGILHDAGIDPAPERTHSTWATFLRSQARGLLAADFFETVTLTGTRLYVLAVIEHATRRVRVLGATPHPSSAWVTQAARNLVMDLEDTGCQVTHLIRDRDGKYPALFDALLADAGIEVVLTGVRMPRMNSIMERWIQSCRHELLDRTLIWNQAHLLHALREYERHHNEHRPHRGIANARPLRALPEPTTEPAALARLRVHRHDRLDGLLHEYEHAA</sequence>
<name>A0A1H2DCX7_9ACTN</name>
<dbReference type="RefSeq" id="WP_092555815.1">
    <property type="nucleotide sequence ID" value="NZ_BOMJ01000098.1"/>
</dbReference>
<dbReference type="InterPro" id="IPR036397">
    <property type="entry name" value="RNaseH_sf"/>
</dbReference>
<dbReference type="PROSITE" id="PS50994">
    <property type="entry name" value="INTEGRASE"/>
    <property type="match status" value="1"/>
</dbReference>
<feature type="domain" description="Integrase catalytic" evidence="1">
    <location>
        <begin position="158"/>
        <end position="337"/>
    </location>
</feature>
<dbReference type="Proteomes" id="UP000198688">
    <property type="component" value="Chromosome I"/>
</dbReference>
<dbReference type="SUPFAM" id="SSF53098">
    <property type="entry name" value="Ribonuclease H-like"/>
    <property type="match status" value="1"/>
</dbReference>
<dbReference type="GO" id="GO:0003676">
    <property type="term" value="F:nucleic acid binding"/>
    <property type="evidence" value="ECO:0007669"/>
    <property type="project" value="InterPro"/>
</dbReference>
<dbReference type="Pfam" id="PF13683">
    <property type="entry name" value="rve_3"/>
    <property type="match status" value="1"/>
</dbReference>